<comment type="caution">
    <text evidence="2">The sequence shown here is derived from an EMBL/GenBank/DDBJ whole genome shotgun (WGS) entry which is preliminary data.</text>
</comment>
<accession>A0AAV5AYI3</accession>
<dbReference type="EMBL" id="BQKC01000001">
    <property type="protein sequence ID" value="GJM54741.1"/>
    <property type="molecule type" value="Genomic_DNA"/>
</dbReference>
<name>A0AAV5AYI3_9ACTN</name>
<dbReference type="Proteomes" id="UP001055025">
    <property type="component" value="Unassembled WGS sequence"/>
</dbReference>
<organism evidence="2 3">
    <name type="scientific">Granulimonas faecalis</name>
    <dbReference type="NCBI Taxonomy" id="2894155"/>
    <lineage>
        <taxon>Bacteria</taxon>
        <taxon>Bacillati</taxon>
        <taxon>Actinomycetota</taxon>
        <taxon>Coriobacteriia</taxon>
        <taxon>Coriobacteriales</taxon>
        <taxon>Kribbibacteriaceae</taxon>
        <taxon>Granulimonas</taxon>
    </lineage>
</organism>
<proteinExistence type="predicted"/>
<reference evidence="2" key="1">
    <citation type="journal article" date="2022" name="Int. J. Syst. Evol. Microbiol.">
        <title>Granulimonas faecalis gen. nov., sp. nov., and Leptogranulimonas caecicola gen. nov., sp. nov., novel lactate-producing Atopobiaceae bacteria isolated from mouse intestines, and an emended description of the family Atopobiaceae.</title>
        <authorList>
            <person name="Morinaga K."/>
            <person name="Kusada H."/>
            <person name="Sakamoto S."/>
            <person name="Murakami T."/>
            <person name="Toyoda A."/>
            <person name="Mori H."/>
            <person name="Meng X.Y."/>
            <person name="Takashino M."/>
            <person name="Murotomi K."/>
            <person name="Tamaki H."/>
        </authorList>
    </citation>
    <scope>NUCLEOTIDE SEQUENCE</scope>
    <source>
        <strain evidence="2">OPF53</strain>
    </source>
</reference>
<dbReference type="Gene3D" id="1.10.10.2910">
    <property type="match status" value="1"/>
</dbReference>
<dbReference type="Pfam" id="PF06114">
    <property type="entry name" value="Peptidase_M78"/>
    <property type="match status" value="1"/>
</dbReference>
<gene>
    <name evidence="2" type="ORF">ATOP_03960</name>
</gene>
<keyword evidence="3" id="KW-1185">Reference proteome</keyword>
<sequence length="187" mass="20838">MDTHDYGVEVPPKSRMDLTKDAHAVHRLVGYKGDKPFPIVDFFEFVLPLLYDDFDSEIVSTSDLGDKFGETYPDRHLIRLREEVYDGAVDGDPFSRMTIAHEVGHLLEHEGVPRALARNAASKSIPAYKSSEWQANAFAGALLMPASKILDLTPDEVSESFQVTKTAARTQCAAIAKGEKWCRALRL</sequence>
<evidence type="ECO:0000259" key="1">
    <source>
        <dbReference type="Pfam" id="PF06114"/>
    </source>
</evidence>
<feature type="domain" description="IrrE N-terminal-like" evidence="1">
    <location>
        <begin position="96"/>
        <end position="161"/>
    </location>
</feature>
<dbReference type="InterPro" id="IPR010359">
    <property type="entry name" value="IrrE_HExxH"/>
</dbReference>
<evidence type="ECO:0000313" key="2">
    <source>
        <dbReference type="EMBL" id="GJM54741.1"/>
    </source>
</evidence>
<protein>
    <recommendedName>
        <fullName evidence="1">IrrE N-terminal-like domain-containing protein</fullName>
    </recommendedName>
</protein>
<evidence type="ECO:0000313" key="3">
    <source>
        <dbReference type="Proteomes" id="UP001055025"/>
    </source>
</evidence>
<dbReference type="AlphaFoldDB" id="A0AAV5AYI3"/>
<dbReference type="RefSeq" id="WP_135978110.1">
    <property type="nucleotide sequence ID" value="NZ_BQKC01000001.1"/>
</dbReference>